<sequence>MTVTTAKWTLDDYHRMIEVGLLANRHVELLNGEIIEMPPESPEHAYLGDESGTYLSQLLGDRAKVREGRPITLPNNSEPEPDLAIVRPLGRIYRHRHPYAEDVFLLIEFANTSLAKDLEIKRKAYATAGIEDYWVVNLKNRHLKVFREPVDGDYTRQLTLTTGEIHPLAFPDVRVSVQRLLEG</sequence>
<dbReference type="EMBL" id="DS989865">
    <property type="protein sequence ID" value="EDX72305.1"/>
    <property type="molecule type" value="Genomic_DNA"/>
</dbReference>
<dbReference type="RefSeq" id="WP_006104582.1">
    <property type="nucleotide sequence ID" value="NZ_DS989865.1"/>
</dbReference>
<evidence type="ECO:0000259" key="1">
    <source>
        <dbReference type="Pfam" id="PF05685"/>
    </source>
</evidence>
<evidence type="ECO:0000313" key="3">
    <source>
        <dbReference type="Proteomes" id="UP000003835"/>
    </source>
</evidence>
<dbReference type="InterPro" id="IPR011335">
    <property type="entry name" value="Restrct_endonuc-II-like"/>
</dbReference>
<organism evidence="2 3">
    <name type="scientific">Coleofasciculus chthonoplastes PCC 7420</name>
    <dbReference type="NCBI Taxonomy" id="118168"/>
    <lineage>
        <taxon>Bacteria</taxon>
        <taxon>Bacillati</taxon>
        <taxon>Cyanobacteriota</taxon>
        <taxon>Cyanophyceae</taxon>
        <taxon>Coleofasciculales</taxon>
        <taxon>Coleofasciculaceae</taxon>
        <taxon>Coleofasciculus</taxon>
    </lineage>
</organism>
<dbReference type="HOGENOM" id="CLU_076312_2_0_3"/>
<accession>B4W0G2</accession>
<dbReference type="eggNOG" id="COG4636">
    <property type="taxonomic scope" value="Bacteria"/>
</dbReference>
<dbReference type="InterPro" id="IPR008538">
    <property type="entry name" value="Uma2"/>
</dbReference>
<reference evidence="2 3" key="1">
    <citation type="submission" date="2008-07" db="EMBL/GenBank/DDBJ databases">
        <authorList>
            <person name="Tandeau de Marsac N."/>
            <person name="Ferriera S."/>
            <person name="Johnson J."/>
            <person name="Kravitz S."/>
            <person name="Beeson K."/>
            <person name="Sutton G."/>
            <person name="Rogers Y.-H."/>
            <person name="Friedman R."/>
            <person name="Frazier M."/>
            <person name="Venter J.C."/>
        </authorList>
    </citation>
    <scope>NUCLEOTIDE SEQUENCE [LARGE SCALE GENOMIC DNA]</scope>
    <source>
        <strain evidence="2 3">PCC 7420</strain>
    </source>
</reference>
<name>B4W0G2_9CYAN</name>
<feature type="domain" description="Putative restriction endonuclease" evidence="1">
    <location>
        <begin position="11"/>
        <end position="177"/>
    </location>
</feature>
<gene>
    <name evidence="2" type="ORF">MC7420_974</name>
</gene>
<dbReference type="PANTHER" id="PTHR35400:SF1">
    <property type="entry name" value="SLR1083 PROTEIN"/>
    <property type="match status" value="1"/>
</dbReference>
<dbReference type="InterPro" id="IPR012296">
    <property type="entry name" value="Nuclease_put_TT1808"/>
</dbReference>
<keyword evidence="3" id="KW-1185">Reference proteome</keyword>
<evidence type="ECO:0000313" key="2">
    <source>
        <dbReference type="EMBL" id="EDX72305.1"/>
    </source>
</evidence>
<proteinExistence type="predicted"/>
<dbReference type="STRING" id="118168.MC7420_974"/>
<protein>
    <recommendedName>
        <fullName evidence="1">Putative restriction endonuclease domain-containing protein</fullName>
    </recommendedName>
</protein>
<dbReference type="CDD" id="cd06260">
    <property type="entry name" value="DUF820-like"/>
    <property type="match status" value="1"/>
</dbReference>
<dbReference type="Proteomes" id="UP000003835">
    <property type="component" value="Unassembled WGS sequence"/>
</dbReference>
<dbReference type="SUPFAM" id="SSF52980">
    <property type="entry name" value="Restriction endonuclease-like"/>
    <property type="match status" value="1"/>
</dbReference>
<dbReference type="OrthoDB" id="509866at2"/>
<dbReference type="Pfam" id="PF05685">
    <property type="entry name" value="Uma2"/>
    <property type="match status" value="1"/>
</dbReference>
<dbReference type="Gene3D" id="3.90.1570.10">
    <property type="entry name" value="tt1808, chain A"/>
    <property type="match status" value="1"/>
</dbReference>
<dbReference type="PANTHER" id="PTHR35400">
    <property type="entry name" value="SLR1083 PROTEIN"/>
    <property type="match status" value="1"/>
</dbReference>
<dbReference type="AlphaFoldDB" id="B4W0G2"/>